<protein>
    <recommendedName>
        <fullName evidence="2">FAR1 domain-containing protein</fullName>
    </recommendedName>
</protein>
<dbReference type="InterPro" id="IPR004330">
    <property type="entry name" value="FAR1_DNA_bnd_dom"/>
</dbReference>
<dbReference type="Proteomes" id="UP000289738">
    <property type="component" value="Chromosome A10"/>
</dbReference>
<name>A0A445B9Q5_ARAHY</name>
<gene>
    <name evidence="3" type="ORF">Ahy_A10g050539</name>
</gene>
<accession>A0A445B9Q5</accession>
<comment type="caution">
    <text evidence="3">The sequence shown here is derived from an EMBL/GenBank/DDBJ whole genome shotgun (WGS) entry which is preliminary data.</text>
</comment>
<evidence type="ECO:0000256" key="1">
    <source>
        <dbReference type="SAM" id="MobiDB-lite"/>
    </source>
</evidence>
<evidence type="ECO:0000313" key="4">
    <source>
        <dbReference type="Proteomes" id="UP000289738"/>
    </source>
</evidence>
<feature type="compositionally biased region" description="Low complexity" evidence="1">
    <location>
        <begin position="44"/>
        <end position="54"/>
    </location>
</feature>
<dbReference type="EMBL" id="SDMP01000010">
    <property type="protein sequence ID" value="RYR35376.1"/>
    <property type="molecule type" value="Genomic_DNA"/>
</dbReference>
<sequence>MRITLMDIVAVIMPVMKKVTRMKGGEGGGGQEGDPTGRRDDENGNFSGGASNAGDDGDSRPVDAEDFLGIEEERLESRTDCKAKFKIYYDVQRSVWKVRTIFDEHNHELAPAMFYHLLPSHQKMSSGDKAQVDSMKQFGYQCRR</sequence>
<feature type="domain" description="FAR1" evidence="2">
    <location>
        <begin position="71"/>
        <end position="111"/>
    </location>
</feature>
<evidence type="ECO:0000259" key="2">
    <source>
        <dbReference type="Pfam" id="PF03101"/>
    </source>
</evidence>
<evidence type="ECO:0000313" key="3">
    <source>
        <dbReference type="EMBL" id="RYR35376.1"/>
    </source>
</evidence>
<keyword evidence="4" id="KW-1185">Reference proteome</keyword>
<reference evidence="3 4" key="1">
    <citation type="submission" date="2019-01" db="EMBL/GenBank/DDBJ databases">
        <title>Sequencing of cultivated peanut Arachis hypogaea provides insights into genome evolution and oil improvement.</title>
        <authorList>
            <person name="Chen X."/>
        </authorList>
    </citation>
    <scope>NUCLEOTIDE SEQUENCE [LARGE SCALE GENOMIC DNA]</scope>
    <source>
        <strain evidence="4">cv. Fuhuasheng</strain>
        <tissue evidence="3">Leaves</tissue>
    </source>
</reference>
<feature type="region of interest" description="Disordered" evidence="1">
    <location>
        <begin position="21"/>
        <end position="66"/>
    </location>
</feature>
<proteinExistence type="predicted"/>
<dbReference type="Pfam" id="PF03101">
    <property type="entry name" value="FAR1"/>
    <property type="match status" value="1"/>
</dbReference>
<dbReference type="AlphaFoldDB" id="A0A445B9Q5"/>
<organism evidence="3 4">
    <name type="scientific">Arachis hypogaea</name>
    <name type="common">Peanut</name>
    <dbReference type="NCBI Taxonomy" id="3818"/>
    <lineage>
        <taxon>Eukaryota</taxon>
        <taxon>Viridiplantae</taxon>
        <taxon>Streptophyta</taxon>
        <taxon>Embryophyta</taxon>
        <taxon>Tracheophyta</taxon>
        <taxon>Spermatophyta</taxon>
        <taxon>Magnoliopsida</taxon>
        <taxon>eudicotyledons</taxon>
        <taxon>Gunneridae</taxon>
        <taxon>Pentapetalae</taxon>
        <taxon>rosids</taxon>
        <taxon>fabids</taxon>
        <taxon>Fabales</taxon>
        <taxon>Fabaceae</taxon>
        <taxon>Papilionoideae</taxon>
        <taxon>50 kb inversion clade</taxon>
        <taxon>dalbergioids sensu lato</taxon>
        <taxon>Dalbergieae</taxon>
        <taxon>Pterocarpus clade</taxon>
        <taxon>Arachis</taxon>
    </lineage>
</organism>